<dbReference type="EMBL" id="ML208261">
    <property type="protein sequence ID" value="TFK75824.1"/>
    <property type="molecule type" value="Genomic_DNA"/>
</dbReference>
<evidence type="ECO:0000313" key="2">
    <source>
        <dbReference type="Proteomes" id="UP000308600"/>
    </source>
</evidence>
<gene>
    <name evidence="1" type="ORF">BDN72DRAFT_831264</name>
</gene>
<evidence type="ECO:0000313" key="1">
    <source>
        <dbReference type="EMBL" id="TFK75824.1"/>
    </source>
</evidence>
<dbReference type="Proteomes" id="UP000308600">
    <property type="component" value="Unassembled WGS sequence"/>
</dbReference>
<protein>
    <submittedName>
        <fullName evidence="1">Uncharacterized protein</fullName>
    </submittedName>
</protein>
<accession>A0ACD3BDV4</accession>
<name>A0ACD3BDV4_9AGAR</name>
<reference evidence="1 2" key="1">
    <citation type="journal article" date="2019" name="Nat. Ecol. Evol.">
        <title>Megaphylogeny resolves global patterns of mushroom evolution.</title>
        <authorList>
            <person name="Varga T."/>
            <person name="Krizsan K."/>
            <person name="Foldi C."/>
            <person name="Dima B."/>
            <person name="Sanchez-Garcia M."/>
            <person name="Sanchez-Ramirez S."/>
            <person name="Szollosi G.J."/>
            <person name="Szarkandi J.G."/>
            <person name="Papp V."/>
            <person name="Albert L."/>
            <person name="Andreopoulos W."/>
            <person name="Angelini C."/>
            <person name="Antonin V."/>
            <person name="Barry K.W."/>
            <person name="Bougher N.L."/>
            <person name="Buchanan P."/>
            <person name="Buyck B."/>
            <person name="Bense V."/>
            <person name="Catcheside P."/>
            <person name="Chovatia M."/>
            <person name="Cooper J."/>
            <person name="Damon W."/>
            <person name="Desjardin D."/>
            <person name="Finy P."/>
            <person name="Geml J."/>
            <person name="Haridas S."/>
            <person name="Hughes K."/>
            <person name="Justo A."/>
            <person name="Karasinski D."/>
            <person name="Kautmanova I."/>
            <person name="Kiss B."/>
            <person name="Kocsube S."/>
            <person name="Kotiranta H."/>
            <person name="LaButti K.M."/>
            <person name="Lechner B.E."/>
            <person name="Liimatainen K."/>
            <person name="Lipzen A."/>
            <person name="Lukacs Z."/>
            <person name="Mihaltcheva S."/>
            <person name="Morgado L.N."/>
            <person name="Niskanen T."/>
            <person name="Noordeloos M.E."/>
            <person name="Ohm R.A."/>
            <person name="Ortiz-Santana B."/>
            <person name="Ovrebo C."/>
            <person name="Racz N."/>
            <person name="Riley R."/>
            <person name="Savchenko A."/>
            <person name="Shiryaev A."/>
            <person name="Soop K."/>
            <person name="Spirin V."/>
            <person name="Szebenyi C."/>
            <person name="Tomsovsky M."/>
            <person name="Tulloss R.E."/>
            <person name="Uehling J."/>
            <person name="Grigoriev I.V."/>
            <person name="Vagvolgyi C."/>
            <person name="Papp T."/>
            <person name="Martin F.M."/>
            <person name="Miettinen O."/>
            <person name="Hibbett D.S."/>
            <person name="Nagy L.G."/>
        </authorList>
    </citation>
    <scope>NUCLEOTIDE SEQUENCE [LARGE SCALE GENOMIC DNA]</scope>
    <source>
        <strain evidence="1 2">NL-1719</strain>
    </source>
</reference>
<keyword evidence="2" id="KW-1185">Reference proteome</keyword>
<sequence length="116" mass="13335">MLTSPLVLRCSARPPTMPWLGIGWQIHGISCRSPSYHALGQSPSKASLLFVRPRFALYIDRLSCPCSAKIRYFRFAVPLVIKKSWRFYNSEADALRFLHEAERLYSLNPSSHRLIL</sequence>
<proteinExistence type="predicted"/>
<organism evidence="1 2">
    <name type="scientific">Pluteus cervinus</name>
    <dbReference type="NCBI Taxonomy" id="181527"/>
    <lineage>
        <taxon>Eukaryota</taxon>
        <taxon>Fungi</taxon>
        <taxon>Dikarya</taxon>
        <taxon>Basidiomycota</taxon>
        <taxon>Agaricomycotina</taxon>
        <taxon>Agaricomycetes</taxon>
        <taxon>Agaricomycetidae</taxon>
        <taxon>Agaricales</taxon>
        <taxon>Pluteineae</taxon>
        <taxon>Pluteaceae</taxon>
        <taxon>Pluteus</taxon>
    </lineage>
</organism>